<proteinExistence type="predicted"/>
<reference evidence="3" key="1">
    <citation type="journal article" date="2023" name="Mol. Phylogenet. Evol.">
        <title>Genome-scale phylogeny and comparative genomics of the fungal order Sordariales.</title>
        <authorList>
            <person name="Hensen N."/>
            <person name="Bonometti L."/>
            <person name="Westerberg I."/>
            <person name="Brannstrom I.O."/>
            <person name="Guillou S."/>
            <person name="Cros-Aarteil S."/>
            <person name="Calhoun S."/>
            <person name="Haridas S."/>
            <person name="Kuo A."/>
            <person name="Mondo S."/>
            <person name="Pangilinan J."/>
            <person name="Riley R."/>
            <person name="LaButti K."/>
            <person name="Andreopoulos B."/>
            <person name="Lipzen A."/>
            <person name="Chen C."/>
            <person name="Yan M."/>
            <person name="Daum C."/>
            <person name="Ng V."/>
            <person name="Clum A."/>
            <person name="Steindorff A."/>
            <person name="Ohm R.A."/>
            <person name="Martin F."/>
            <person name="Silar P."/>
            <person name="Natvig D.O."/>
            <person name="Lalanne C."/>
            <person name="Gautier V."/>
            <person name="Ament-Velasquez S.L."/>
            <person name="Kruys A."/>
            <person name="Hutchinson M.I."/>
            <person name="Powell A.J."/>
            <person name="Barry K."/>
            <person name="Miller A.N."/>
            <person name="Grigoriev I.V."/>
            <person name="Debuchy R."/>
            <person name="Gladieux P."/>
            <person name="Hiltunen Thoren M."/>
            <person name="Johannesson H."/>
        </authorList>
    </citation>
    <scope>NUCLEOTIDE SEQUENCE</scope>
    <source>
        <strain evidence="3">CBS 955.72</strain>
    </source>
</reference>
<accession>A0AAJ0HBB4</accession>
<feature type="region of interest" description="Disordered" evidence="1">
    <location>
        <begin position="32"/>
        <end position="93"/>
    </location>
</feature>
<dbReference type="AlphaFoldDB" id="A0AAJ0HBB4"/>
<feature type="transmembrane region" description="Helical" evidence="2">
    <location>
        <begin position="293"/>
        <end position="311"/>
    </location>
</feature>
<keyword evidence="2" id="KW-0472">Membrane</keyword>
<keyword evidence="4" id="KW-1185">Reference proteome</keyword>
<feature type="transmembrane region" description="Helical" evidence="2">
    <location>
        <begin position="256"/>
        <end position="273"/>
    </location>
</feature>
<gene>
    <name evidence="3" type="ORF">B0T25DRAFT_279086</name>
</gene>
<organism evidence="3 4">
    <name type="scientific">Lasiosphaeria hispida</name>
    <dbReference type="NCBI Taxonomy" id="260671"/>
    <lineage>
        <taxon>Eukaryota</taxon>
        <taxon>Fungi</taxon>
        <taxon>Dikarya</taxon>
        <taxon>Ascomycota</taxon>
        <taxon>Pezizomycotina</taxon>
        <taxon>Sordariomycetes</taxon>
        <taxon>Sordariomycetidae</taxon>
        <taxon>Sordariales</taxon>
        <taxon>Lasiosphaeriaceae</taxon>
        <taxon>Lasiosphaeria</taxon>
    </lineage>
</organism>
<comment type="caution">
    <text evidence="3">The sequence shown here is derived from an EMBL/GenBank/DDBJ whole genome shotgun (WGS) entry which is preliminary data.</text>
</comment>
<keyword evidence="2" id="KW-1133">Transmembrane helix</keyword>
<evidence type="ECO:0000256" key="1">
    <source>
        <dbReference type="SAM" id="MobiDB-lite"/>
    </source>
</evidence>
<evidence type="ECO:0008006" key="5">
    <source>
        <dbReference type="Google" id="ProtNLM"/>
    </source>
</evidence>
<dbReference type="EMBL" id="JAUIQD010000006">
    <property type="protein sequence ID" value="KAK3346464.1"/>
    <property type="molecule type" value="Genomic_DNA"/>
</dbReference>
<dbReference type="SUPFAM" id="SSF81665">
    <property type="entry name" value="Calcium ATPase, transmembrane domain M"/>
    <property type="match status" value="1"/>
</dbReference>
<dbReference type="Proteomes" id="UP001275084">
    <property type="component" value="Unassembled WGS sequence"/>
</dbReference>
<evidence type="ECO:0000313" key="4">
    <source>
        <dbReference type="Proteomes" id="UP001275084"/>
    </source>
</evidence>
<reference evidence="3" key="2">
    <citation type="submission" date="2023-06" db="EMBL/GenBank/DDBJ databases">
        <authorList>
            <consortium name="Lawrence Berkeley National Laboratory"/>
            <person name="Haridas S."/>
            <person name="Hensen N."/>
            <person name="Bonometti L."/>
            <person name="Westerberg I."/>
            <person name="Brannstrom I.O."/>
            <person name="Guillou S."/>
            <person name="Cros-Aarteil S."/>
            <person name="Calhoun S."/>
            <person name="Kuo A."/>
            <person name="Mondo S."/>
            <person name="Pangilinan J."/>
            <person name="Riley R."/>
            <person name="Labutti K."/>
            <person name="Andreopoulos B."/>
            <person name="Lipzen A."/>
            <person name="Chen C."/>
            <person name="Yanf M."/>
            <person name="Daum C."/>
            <person name="Ng V."/>
            <person name="Clum A."/>
            <person name="Steindorff A."/>
            <person name="Ohm R."/>
            <person name="Martin F."/>
            <person name="Silar P."/>
            <person name="Natvig D."/>
            <person name="Lalanne C."/>
            <person name="Gautier V."/>
            <person name="Ament-Velasquez S.L."/>
            <person name="Kruys A."/>
            <person name="Hutchinson M.I."/>
            <person name="Powell A.J."/>
            <person name="Barry K."/>
            <person name="Miller A.N."/>
            <person name="Grigoriev I.V."/>
            <person name="Debuchy R."/>
            <person name="Gladieux P."/>
            <person name="Thoren M.H."/>
            <person name="Johannesson H."/>
        </authorList>
    </citation>
    <scope>NUCLEOTIDE SEQUENCE</scope>
    <source>
        <strain evidence="3">CBS 955.72</strain>
    </source>
</reference>
<evidence type="ECO:0000313" key="3">
    <source>
        <dbReference type="EMBL" id="KAK3346464.1"/>
    </source>
</evidence>
<keyword evidence="2" id="KW-0812">Transmembrane</keyword>
<evidence type="ECO:0000256" key="2">
    <source>
        <dbReference type="SAM" id="Phobius"/>
    </source>
</evidence>
<dbReference type="InterPro" id="IPR023298">
    <property type="entry name" value="ATPase_P-typ_TM_dom_sf"/>
</dbReference>
<name>A0AAJ0HBB4_9PEZI</name>
<feature type="compositionally biased region" description="Basic and acidic residues" evidence="1">
    <location>
        <begin position="66"/>
        <end position="93"/>
    </location>
</feature>
<protein>
    <recommendedName>
        <fullName evidence="5">Cation-transporting P-type ATPase N-terminal domain-containing protein</fullName>
    </recommendedName>
</protein>
<sequence length="326" mass="35875">MVEITSAAPESLAITADSVELVEQAVHPATYIGQTAPINPDSPGLGSSRESIRASDEGLSSASRATPDKDQNTVHGDTKKTSLDPEKHGSYRSISDVERAASLKAHGINTEDALTPELNTEDMFLIEHDPFAFSLGHLSKLFNPKSLDAFYALRGPYGLEKGLRTNRKTGLDVDEIHLEYNVLFEDAATPGAPKYGACGETLPVSRHGNPVPERIPTPAMGGVFSDRKRVFSANRLHDEKTKPLFRLAWDDYHTRHVLILLTIVAVIAFGWGLGQDLGQYRTDEVVADWIEEVAIFVYLLFVVGAGILSRWKKEQIITAYHYVPHT</sequence>